<dbReference type="CDD" id="cd06225">
    <property type="entry name" value="HAMP"/>
    <property type="match status" value="1"/>
</dbReference>
<dbReference type="Pfam" id="PF00990">
    <property type="entry name" value="GGDEF"/>
    <property type="match status" value="1"/>
</dbReference>
<dbReference type="SMART" id="SM00267">
    <property type="entry name" value="GGDEF"/>
    <property type="match status" value="1"/>
</dbReference>
<dbReference type="EC" id="2.7.7.65" evidence="2"/>
<comment type="cofactor">
    <cofactor evidence="1">
        <name>Mg(2+)</name>
        <dbReference type="ChEBI" id="CHEBI:18420"/>
    </cofactor>
</comment>
<dbReference type="SMART" id="SM00304">
    <property type="entry name" value="HAMP"/>
    <property type="match status" value="1"/>
</dbReference>
<evidence type="ECO:0000256" key="4">
    <source>
        <dbReference type="SAM" id="Phobius"/>
    </source>
</evidence>
<dbReference type="Proteomes" id="UP000198525">
    <property type="component" value="Unassembled WGS sequence"/>
</dbReference>
<dbReference type="InterPro" id="IPR000160">
    <property type="entry name" value="GGDEF_dom"/>
</dbReference>
<evidence type="ECO:0000259" key="6">
    <source>
        <dbReference type="PROSITE" id="PS50887"/>
    </source>
</evidence>
<dbReference type="Gene3D" id="6.10.340.10">
    <property type="match status" value="1"/>
</dbReference>
<evidence type="ECO:0000256" key="3">
    <source>
        <dbReference type="ARBA" id="ARBA00034247"/>
    </source>
</evidence>
<feature type="domain" description="HAMP" evidence="5">
    <location>
        <begin position="307"/>
        <end position="359"/>
    </location>
</feature>
<dbReference type="SMART" id="SM00065">
    <property type="entry name" value="GAF"/>
    <property type="match status" value="1"/>
</dbReference>
<dbReference type="PROSITE" id="PS50887">
    <property type="entry name" value="GGDEF"/>
    <property type="match status" value="1"/>
</dbReference>
<feature type="transmembrane region" description="Helical" evidence="4">
    <location>
        <begin position="287"/>
        <end position="306"/>
    </location>
</feature>
<dbReference type="InterPro" id="IPR043128">
    <property type="entry name" value="Rev_trsase/Diguanyl_cyclase"/>
</dbReference>
<evidence type="ECO:0000313" key="7">
    <source>
        <dbReference type="EMBL" id="SDJ58198.1"/>
    </source>
</evidence>
<organism evidence="7 8">
    <name type="scientific">Billgrantia gudaonensis</name>
    <dbReference type="NCBI Taxonomy" id="376427"/>
    <lineage>
        <taxon>Bacteria</taxon>
        <taxon>Pseudomonadati</taxon>
        <taxon>Pseudomonadota</taxon>
        <taxon>Gammaproteobacteria</taxon>
        <taxon>Oceanospirillales</taxon>
        <taxon>Halomonadaceae</taxon>
        <taxon>Billgrantia</taxon>
    </lineage>
</organism>
<dbReference type="PANTHER" id="PTHR45138:SF9">
    <property type="entry name" value="DIGUANYLATE CYCLASE DGCM-RELATED"/>
    <property type="match status" value="1"/>
</dbReference>
<gene>
    <name evidence="7" type="ORF">SAMN04487954_1069</name>
</gene>
<keyword evidence="8" id="KW-1185">Reference proteome</keyword>
<feature type="domain" description="GGDEF" evidence="6">
    <location>
        <begin position="577"/>
        <end position="708"/>
    </location>
</feature>
<dbReference type="PROSITE" id="PS50885">
    <property type="entry name" value="HAMP"/>
    <property type="match status" value="1"/>
</dbReference>
<dbReference type="Gene3D" id="3.30.450.20">
    <property type="entry name" value="PAS domain"/>
    <property type="match status" value="1"/>
</dbReference>
<dbReference type="InterPro" id="IPR003660">
    <property type="entry name" value="HAMP_dom"/>
</dbReference>
<dbReference type="InterPro" id="IPR050469">
    <property type="entry name" value="Diguanylate_Cyclase"/>
</dbReference>
<dbReference type="InterPro" id="IPR003018">
    <property type="entry name" value="GAF"/>
</dbReference>
<keyword evidence="4" id="KW-1133">Transmembrane helix</keyword>
<accession>A0A1G8UWL2</accession>
<dbReference type="FunFam" id="3.30.70.270:FF:000001">
    <property type="entry name" value="Diguanylate cyclase domain protein"/>
    <property type="match status" value="1"/>
</dbReference>
<dbReference type="NCBIfam" id="TIGR00254">
    <property type="entry name" value="GGDEF"/>
    <property type="match status" value="1"/>
</dbReference>
<dbReference type="InterPro" id="IPR004010">
    <property type="entry name" value="Double_Cache_2"/>
</dbReference>
<dbReference type="InterPro" id="IPR029787">
    <property type="entry name" value="Nucleotide_cyclase"/>
</dbReference>
<dbReference type="STRING" id="376427.SAMN04487954_1069"/>
<feature type="transmembrane region" description="Helical" evidence="4">
    <location>
        <begin position="39"/>
        <end position="61"/>
    </location>
</feature>
<evidence type="ECO:0000256" key="2">
    <source>
        <dbReference type="ARBA" id="ARBA00012528"/>
    </source>
</evidence>
<dbReference type="SUPFAM" id="SSF55073">
    <property type="entry name" value="Nucleotide cyclase"/>
    <property type="match status" value="1"/>
</dbReference>
<protein>
    <recommendedName>
        <fullName evidence="2">diguanylate cyclase</fullName>
        <ecNumber evidence="2">2.7.7.65</ecNumber>
    </recommendedName>
</protein>
<dbReference type="Pfam" id="PF08269">
    <property type="entry name" value="dCache_2"/>
    <property type="match status" value="1"/>
</dbReference>
<keyword evidence="4" id="KW-0472">Membrane</keyword>
<proteinExistence type="predicted"/>
<dbReference type="OrthoDB" id="8929028at2"/>
<dbReference type="EMBL" id="FNES01000006">
    <property type="protein sequence ID" value="SDJ58198.1"/>
    <property type="molecule type" value="Genomic_DNA"/>
</dbReference>
<dbReference type="SUPFAM" id="SSF158472">
    <property type="entry name" value="HAMP domain-like"/>
    <property type="match status" value="1"/>
</dbReference>
<dbReference type="GO" id="GO:0007165">
    <property type="term" value="P:signal transduction"/>
    <property type="evidence" value="ECO:0007669"/>
    <property type="project" value="InterPro"/>
</dbReference>
<evidence type="ECO:0000313" key="8">
    <source>
        <dbReference type="Proteomes" id="UP000198525"/>
    </source>
</evidence>
<dbReference type="CDD" id="cd12912">
    <property type="entry name" value="PDC2_MCP_like"/>
    <property type="match status" value="1"/>
</dbReference>
<dbReference type="Gene3D" id="3.30.450.40">
    <property type="match status" value="1"/>
</dbReference>
<evidence type="ECO:0000256" key="1">
    <source>
        <dbReference type="ARBA" id="ARBA00001946"/>
    </source>
</evidence>
<dbReference type="Gene3D" id="3.30.70.270">
    <property type="match status" value="1"/>
</dbReference>
<dbReference type="GO" id="GO:0052621">
    <property type="term" value="F:diguanylate cyclase activity"/>
    <property type="evidence" value="ECO:0007669"/>
    <property type="project" value="UniProtKB-EC"/>
</dbReference>
<dbReference type="Pfam" id="PF00672">
    <property type="entry name" value="HAMP"/>
    <property type="match status" value="1"/>
</dbReference>
<comment type="catalytic activity">
    <reaction evidence="3">
        <text>2 GTP = 3',3'-c-di-GMP + 2 diphosphate</text>
        <dbReference type="Rhea" id="RHEA:24898"/>
        <dbReference type="ChEBI" id="CHEBI:33019"/>
        <dbReference type="ChEBI" id="CHEBI:37565"/>
        <dbReference type="ChEBI" id="CHEBI:58805"/>
        <dbReference type="EC" id="2.7.7.65"/>
    </reaction>
</comment>
<dbReference type="SUPFAM" id="SSF55781">
    <property type="entry name" value="GAF domain-like"/>
    <property type="match status" value="1"/>
</dbReference>
<dbReference type="GO" id="GO:0016020">
    <property type="term" value="C:membrane"/>
    <property type="evidence" value="ECO:0007669"/>
    <property type="project" value="InterPro"/>
</dbReference>
<keyword evidence="4" id="KW-0812">Transmembrane</keyword>
<name>A0A1G8UWL2_9GAMM</name>
<dbReference type="CDD" id="cd01949">
    <property type="entry name" value="GGDEF"/>
    <property type="match status" value="1"/>
</dbReference>
<dbReference type="InterPro" id="IPR029016">
    <property type="entry name" value="GAF-like_dom_sf"/>
</dbReference>
<dbReference type="PANTHER" id="PTHR45138">
    <property type="entry name" value="REGULATORY COMPONENTS OF SENSORY TRANSDUCTION SYSTEM"/>
    <property type="match status" value="1"/>
</dbReference>
<dbReference type="AlphaFoldDB" id="A0A1G8UWL2"/>
<reference evidence="7 8" key="1">
    <citation type="submission" date="2016-10" db="EMBL/GenBank/DDBJ databases">
        <authorList>
            <person name="de Groot N.N."/>
        </authorList>
    </citation>
    <scope>NUCLEOTIDE SEQUENCE [LARGE SCALE GENOMIC DNA]</scope>
    <source>
        <strain evidence="7 8">CGMCC 1.6133</strain>
    </source>
</reference>
<sequence length="719" mass="80861">MSICGGDGLPRKHTEENAARHETALEYDVLKSKLFLKTYAGIIVCVLAFTGVSYLSSVPWLRNLLERQEERTGRVVLDNVYELASSAHQEIQAWQESALRTRRHERRNLLQLVEAGIHRLEAKIAAQNLNAGVATTKLLESIRHTGYDQDNDYVDNLEEEVAARKAIFTERLRRHLHETRIADSGYLFVFDSDHEMVIHPNPNIEGTNVRDLLNPISNRSLSSELMTAAETPDGRVVYKWDKPSDPGNYIYDKVSWVRYLPEFDWYIASSVYRDELQRTGDQLTARILFIAGLILIVTFIGAYFFLRRIITPISRLAETATRVGDGELSASSDIDRNDEIGILAKAINTMIARLRDQFHNLEHRVAERTTALAQTVRSLEDRSRENAELTSMGERLLSCSSEKQVFAAVTRTSQALFPHDAGRAYLADSNGQLQLSAQWGDNYHHSPDDGPDPSCSAFRLGKAQRHVPTTDHAPCRHCQDEGVATLCMPLQTEDAMIGIIKLIPATERDKDMNRVLGNRQPLMTTVVEHAALTVTNLRLRERLREQSIKDSLTGLFNRRRLEEVLASEISRVQRHGGQVGIVMLDVDHFKRFNDCYGHDIGDKVLSKVGELLRSTVRREDIACRYGGEEFTLIIPEANKKGLRTLAELVRSRIEALDLPELAEKVTVSAGTALYPSHGHDVHSLLKAADIALYEAKQTGRNRIIDADEVPPGLTPNEPS</sequence>
<evidence type="ECO:0000259" key="5">
    <source>
        <dbReference type="PROSITE" id="PS50885"/>
    </source>
</evidence>